<dbReference type="UniPathway" id="UPA00077">
    <property type="reaction ID" value="UER00149"/>
</dbReference>
<evidence type="ECO:0000256" key="4">
    <source>
        <dbReference type="ARBA" id="ARBA00013139"/>
    </source>
</evidence>
<dbReference type="Gene3D" id="3.60.120.10">
    <property type="entry name" value="Anthranilate synthase"/>
    <property type="match status" value="1"/>
</dbReference>
<dbReference type="PRINTS" id="PR00096">
    <property type="entry name" value="GATASE"/>
</dbReference>
<dbReference type="GO" id="GO:0046656">
    <property type="term" value="P:folic acid biosynthetic process"/>
    <property type="evidence" value="ECO:0007669"/>
    <property type="project" value="UniProtKB-KW"/>
</dbReference>
<proteinExistence type="inferred from homology"/>
<dbReference type="EC" id="2.6.1.85" evidence="4"/>
<evidence type="ECO:0000313" key="14">
    <source>
        <dbReference type="Proteomes" id="UP000799753"/>
    </source>
</evidence>
<evidence type="ECO:0000313" key="13">
    <source>
        <dbReference type="EMBL" id="KAF2635323.1"/>
    </source>
</evidence>
<dbReference type="PROSITE" id="PS51273">
    <property type="entry name" value="GATASE_TYPE_1"/>
    <property type="match status" value="1"/>
</dbReference>
<protein>
    <recommendedName>
        <fullName evidence="4">aminodeoxychorismate synthase</fullName>
        <ecNumber evidence="4">2.6.1.85</ecNumber>
    </recommendedName>
    <alternativeName>
        <fullName evidence="8">Para-aminobenzoate synthase</fullName>
    </alternativeName>
    <alternativeName>
        <fullName evidence="9">p-aminobenzoic acid synthase</fullName>
    </alternativeName>
</protein>
<dbReference type="OrthoDB" id="64220at2759"/>
<dbReference type="Pfam" id="PF00425">
    <property type="entry name" value="Chorismate_bind"/>
    <property type="match status" value="1"/>
</dbReference>
<dbReference type="GO" id="GO:0000162">
    <property type="term" value="P:L-tryptophan biosynthetic process"/>
    <property type="evidence" value="ECO:0007669"/>
    <property type="project" value="TreeGrafter"/>
</dbReference>
<evidence type="ECO:0000259" key="12">
    <source>
        <dbReference type="Pfam" id="PF04715"/>
    </source>
</evidence>
<keyword evidence="7" id="KW-0315">Glutamine amidotransferase</keyword>
<evidence type="ECO:0000256" key="1">
    <source>
        <dbReference type="ARBA" id="ARBA00001000"/>
    </source>
</evidence>
<keyword evidence="6" id="KW-0289">Folate biosynthesis</keyword>
<dbReference type="InterPro" id="IPR006221">
    <property type="entry name" value="TrpG/PapA_dom"/>
</dbReference>
<dbReference type="PRINTS" id="PR00099">
    <property type="entry name" value="CPSGATASE"/>
</dbReference>
<dbReference type="GO" id="GO:0005737">
    <property type="term" value="C:cytoplasm"/>
    <property type="evidence" value="ECO:0007669"/>
    <property type="project" value="TreeGrafter"/>
</dbReference>
<feature type="domain" description="Glutamine amidotransferase" evidence="10">
    <location>
        <begin position="20"/>
        <end position="227"/>
    </location>
</feature>
<evidence type="ECO:0000256" key="3">
    <source>
        <dbReference type="ARBA" id="ARBA00005970"/>
    </source>
</evidence>
<evidence type="ECO:0000256" key="9">
    <source>
        <dbReference type="ARBA" id="ARBA00031904"/>
    </source>
</evidence>
<dbReference type="InterPro" id="IPR005801">
    <property type="entry name" value="ADC_synthase"/>
</dbReference>
<evidence type="ECO:0000256" key="2">
    <source>
        <dbReference type="ARBA" id="ARBA00005009"/>
    </source>
</evidence>
<keyword evidence="14" id="KW-1185">Reference proteome</keyword>
<accession>A0A6A6RJW0</accession>
<evidence type="ECO:0000259" key="11">
    <source>
        <dbReference type="Pfam" id="PF00425"/>
    </source>
</evidence>
<reference evidence="13" key="1">
    <citation type="journal article" date="2020" name="Stud. Mycol.">
        <title>101 Dothideomycetes genomes: a test case for predicting lifestyles and emergence of pathogens.</title>
        <authorList>
            <person name="Haridas S."/>
            <person name="Albert R."/>
            <person name="Binder M."/>
            <person name="Bloem J."/>
            <person name="Labutti K."/>
            <person name="Salamov A."/>
            <person name="Andreopoulos B."/>
            <person name="Baker S."/>
            <person name="Barry K."/>
            <person name="Bills G."/>
            <person name="Bluhm B."/>
            <person name="Cannon C."/>
            <person name="Castanera R."/>
            <person name="Culley D."/>
            <person name="Daum C."/>
            <person name="Ezra D."/>
            <person name="Gonzalez J."/>
            <person name="Henrissat B."/>
            <person name="Kuo A."/>
            <person name="Liang C."/>
            <person name="Lipzen A."/>
            <person name="Lutzoni F."/>
            <person name="Magnuson J."/>
            <person name="Mondo S."/>
            <person name="Nolan M."/>
            <person name="Ohm R."/>
            <person name="Pangilinan J."/>
            <person name="Park H.-J."/>
            <person name="Ramirez L."/>
            <person name="Alfaro M."/>
            <person name="Sun H."/>
            <person name="Tritt A."/>
            <person name="Yoshinaga Y."/>
            <person name="Zwiers L.-H."/>
            <person name="Turgeon B."/>
            <person name="Goodwin S."/>
            <person name="Spatafora J."/>
            <person name="Crous P."/>
            <person name="Grigoriev I."/>
        </authorList>
    </citation>
    <scope>NUCLEOTIDE SEQUENCE</scope>
    <source>
        <strain evidence="13">CBS 473.64</strain>
    </source>
</reference>
<dbReference type="GO" id="GO:0046820">
    <property type="term" value="F:4-amino-4-deoxychorismate synthase activity"/>
    <property type="evidence" value="ECO:0007669"/>
    <property type="project" value="UniProtKB-EC"/>
</dbReference>
<dbReference type="InterPro" id="IPR019999">
    <property type="entry name" value="Anth_synth_I-like"/>
</dbReference>
<name>A0A6A6RJW0_9PLEO</name>
<dbReference type="NCBIfam" id="TIGR01823">
    <property type="entry name" value="PabB-fungal"/>
    <property type="match status" value="1"/>
</dbReference>
<organism evidence="13 14">
    <name type="scientific">Massarina eburnea CBS 473.64</name>
    <dbReference type="NCBI Taxonomy" id="1395130"/>
    <lineage>
        <taxon>Eukaryota</taxon>
        <taxon>Fungi</taxon>
        <taxon>Dikarya</taxon>
        <taxon>Ascomycota</taxon>
        <taxon>Pezizomycotina</taxon>
        <taxon>Dothideomycetes</taxon>
        <taxon>Pleosporomycetidae</taxon>
        <taxon>Pleosporales</taxon>
        <taxon>Massarineae</taxon>
        <taxon>Massarinaceae</taxon>
        <taxon>Massarina</taxon>
    </lineage>
</organism>
<dbReference type="InterPro" id="IPR015890">
    <property type="entry name" value="Chorismate_C"/>
</dbReference>
<dbReference type="SUPFAM" id="SSF56322">
    <property type="entry name" value="ADC synthase"/>
    <property type="match status" value="1"/>
</dbReference>
<keyword evidence="5" id="KW-0808">Transferase</keyword>
<sequence>MGSIDTSDFAAGSHTGKILFVDAFDSFTNNIVGLLEQCLQAEVTLVHINDDKVSENLEETVSHFDAVVVGPGPGHPGIPSDVGFINKLWALDDENILPILGICLGFQSLCLAHGAEVERLPCARHGIVSKLLHNNVDIFAGIGDGFEATQYHSLRVDLLGNKSRDALSHSVFWEPSEACPSLYPLAWDTTDEANGPILMAVRHTTKPFSGVQFHPESICTSEESKQLISNWWTNAQTWLTKRGRARTVHKKQIWEPADILRTGLASSSPDVTPSGSLASSPPTSHLAGLLRSVVEEDDVFLRWEKKPAAKITPTSLIEVLGQKQNEVVLLDSQGHASGNFSIIGLMVPGKTMKVTYKVADKILRYGIDQGQTCTMQLNSIEEVWPMLQEALDLHDPRNQGGSSRASSTSSDMAPAGLDQYVAGHLPVGSPFWGGFMGYISYEAGLETIDVEPHASYIPDINFAFCHRTIVIDHKTSQVYIQSLLPNDLAWILDVGRTVDGLTSRAELTADTADSQKSITDARECATLDRFLSSAQVARPQETSYRDKVLRCQELLASGDSYELCLTDETKISVPAAVNGRMEMDAWALYKRLRSKNAAPFGAFMRLSGVSVVGTSPERFLSWSREGKCQFRPIKGTVKKSKEMTRERAHAILESSKERAENLMIVDLIRHDLSGVIGADKTWVSKLMAVEEYETVYQLVSVIEGQLPVNGVEDGGPRGIDVLKASLPPGSMTGAPKKRSCEILSDIEQRPRGIYSGVLGYMDVGGSGDFSVVIRTAVKTDDQGVNNTNAGINGDPEVWRIGAGGAVTIQSTDESEFQEMETKCSSVLGAIFS</sequence>
<dbReference type="SUPFAM" id="SSF52317">
    <property type="entry name" value="Class I glutamine amidotransferase-like"/>
    <property type="match status" value="1"/>
</dbReference>
<dbReference type="PANTHER" id="PTHR11236">
    <property type="entry name" value="AMINOBENZOATE/ANTHRANILATE SYNTHASE"/>
    <property type="match status" value="1"/>
</dbReference>
<dbReference type="PRINTS" id="PR00097">
    <property type="entry name" value="ANTSNTHASEII"/>
</dbReference>
<dbReference type="InterPro" id="IPR017926">
    <property type="entry name" value="GATASE"/>
</dbReference>
<comment type="similarity">
    <text evidence="3">In the C-terminal section; belongs to the anthranilate synthase component I family.</text>
</comment>
<comment type="pathway">
    <text evidence="2">Cofactor biosynthesis; tetrahydrofolate biosynthesis; 4-aminobenzoate from chorismate: step 1/2.</text>
</comment>
<evidence type="ECO:0000256" key="6">
    <source>
        <dbReference type="ARBA" id="ARBA00022909"/>
    </source>
</evidence>
<dbReference type="InterPro" id="IPR010117">
    <property type="entry name" value="PabB_fungal"/>
</dbReference>
<dbReference type="GO" id="GO:0046654">
    <property type="term" value="P:tetrahydrofolate biosynthetic process"/>
    <property type="evidence" value="ECO:0007669"/>
    <property type="project" value="UniProtKB-UniPathway"/>
</dbReference>
<dbReference type="Pfam" id="PF00117">
    <property type="entry name" value="GATase"/>
    <property type="match status" value="1"/>
</dbReference>
<dbReference type="GO" id="GO:0008153">
    <property type="term" value="P:4-aminobenzoate biosynthetic process"/>
    <property type="evidence" value="ECO:0007669"/>
    <property type="project" value="TreeGrafter"/>
</dbReference>
<dbReference type="PANTHER" id="PTHR11236:SF18">
    <property type="entry name" value="AMINODEOXYCHORISMATE SYNTHASE"/>
    <property type="match status" value="1"/>
</dbReference>
<evidence type="ECO:0000259" key="10">
    <source>
        <dbReference type="Pfam" id="PF00117"/>
    </source>
</evidence>
<dbReference type="Pfam" id="PF04715">
    <property type="entry name" value="Anth_synt_I_N"/>
    <property type="match status" value="1"/>
</dbReference>
<feature type="domain" description="Chorismate-utilising enzyme C-terminal" evidence="11">
    <location>
        <begin position="541"/>
        <end position="822"/>
    </location>
</feature>
<comment type="catalytic activity">
    <reaction evidence="1">
        <text>chorismate + L-glutamine = 4-amino-4-deoxychorismate + L-glutamate</text>
        <dbReference type="Rhea" id="RHEA:11672"/>
        <dbReference type="ChEBI" id="CHEBI:29748"/>
        <dbReference type="ChEBI" id="CHEBI:29985"/>
        <dbReference type="ChEBI" id="CHEBI:58359"/>
        <dbReference type="ChEBI" id="CHEBI:58406"/>
        <dbReference type="EC" id="2.6.1.85"/>
    </reaction>
</comment>
<dbReference type="CDD" id="cd01743">
    <property type="entry name" value="GATase1_Anthranilate_Synthase"/>
    <property type="match status" value="1"/>
</dbReference>
<dbReference type="InterPro" id="IPR029062">
    <property type="entry name" value="Class_I_gatase-like"/>
</dbReference>
<evidence type="ECO:0000256" key="5">
    <source>
        <dbReference type="ARBA" id="ARBA00022679"/>
    </source>
</evidence>
<dbReference type="Gene3D" id="3.40.50.880">
    <property type="match status" value="1"/>
</dbReference>
<dbReference type="EMBL" id="MU006808">
    <property type="protein sequence ID" value="KAF2635323.1"/>
    <property type="molecule type" value="Genomic_DNA"/>
</dbReference>
<feature type="domain" description="Anthranilate synthase component I N-terminal" evidence="12">
    <location>
        <begin position="311"/>
        <end position="480"/>
    </location>
</feature>
<dbReference type="AlphaFoldDB" id="A0A6A6RJW0"/>
<dbReference type="InterPro" id="IPR006805">
    <property type="entry name" value="Anth_synth_I_N"/>
</dbReference>
<dbReference type="Proteomes" id="UP000799753">
    <property type="component" value="Unassembled WGS sequence"/>
</dbReference>
<evidence type="ECO:0000256" key="7">
    <source>
        <dbReference type="ARBA" id="ARBA00022962"/>
    </source>
</evidence>
<gene>
    <name evidence="13" type="ORF">P280DRAFT_473880</name>
</gene>
<evidence type="ECO:0000256" key="8">
    <source>
        <dbReference type="ARBA" id="ARBA00031329"/>
    </source>
</evidence>